<keyword evidence="2" id="KW-1185">Reference proteome</keyword>
<evidence type="ECO:0000313" key="2">
    <source>
        <dbReference type="Proteomes" id="UP000194154"/>
    </source>
</evidence>
<dbReference type="KEGG" id="mcak:MCCS_13820"/>
<dbReference type="EMBL" id="CP021059">
    <property type="protein sequence ID" value="ARQ07023.1"/>
    <property type="molecule type" value="Genomic_DNA"/>
</dbReference>
<organism evidence="1 2">
    <name type="scientific">Macrococcoides canis</name>
    <dbReference type="NCBI Taxonomy" id="1855823"/>
    <lineage>
        <taxon>Bacteria</taxon>
        <taxon>Bacillati</taxon>
        <taxon>Bacillota</taxon>
        <taxon>Bacilli</taxon>
        <taxon>Bacillales</taxon>
        <taxon>Staphylococcaceae</taxon>
        <taxon>Macrococcoides</taxon>
    </lineage>
</organism>
<accession>A0A1W7ABN6</accession>
<dbReference type="STRING" id="1855823.MCCS_13820"/>
<dbReference type="RefSeq" id="WP_086042654.1">
    <property type="nucleotide sequence ID" value="NZ_CBCRZA010000002.1"/>
</dbReference>
<dbReference type="Pfam" id="PF08863">
    <property type="entry name" value="YolD"/>
    <property type="match status" value="1"/>
</dbReference>
<gene>
    <name evidence="1" type="ORF">MCCS_13820</name>
</gene>
<name>A0A1W7ABN6_9STAP</name>
<dbReference type="Proteomes" id="UP000194154">
    <property type="component" value="Chromosome"/>
</dbReference>
<evidence type="ECO:0000313" key="1">
    <source>
        <dbReference type="EMBL" id="ARQ07023.1"/>
    </source>
</evidence>
<dbReference type="OrthoDB" id="2390144at2"/>
<dbReference type="AlphaFoldDB" id="A0A1W7ABN6"/>
<dbReference type="GeneID" id="35295502"/>
<dbReference type="PANTHER" id="PTHR40051">
    <property type="entry name" value="IG HYPOTHETICAL 15966"/>
    <property type="match status" value="1"/>
</dbReference>
<proteinExistence type="predicted"/>
<reference evidence="1 2" key="1">
    <citation type="journal article" date="2017" name="Int. J. Syst. Evol. Microbiol.">
        <title>Macrococcus canis sp. nov., a skin bacterium associated with infections in dogs.</title>
        <authorList>
            <person name="Gobeli Brawand S."/>
            <person name="Cotting K."/>
            <person name="Gomez-Sanz E."/>
            <person name="Collaud A."/>
            <person name="Thomann A."/>
            <person name="Brodard I."/>
            <person name="Rodriguez-Campos S."/>
            <person name="Strauss C."/>
            <person name="Perreten V."/>
        </authorList>
    </citation>
    <scope>NUCLEOTIDE SEQUENCE [LARGE SCALE GENOMIC DNA]</scope>
    <source>
        <strain evidence="1 2">KM45013</strain>
    </source>
</reference>
<dbReference type="InterPro" id="IPR014962">
    <property type="entry name" value="YolD"/>
</dbReference>
<sequence>MKVHNLNVNHPKVPDHLIEETDYRNIPAQYLERNIPKGRGMIKWAPFATMPQQYADIKRQIQSQDYFYMPALSDEQIIEINVKLHHYSCMPSSCTIIYHNDHQLHEIDCVIEKIDEFNQEVQVRTCYNHKKLLLKFKCIVEVR</sequence>
<protein>
    <submittedName>
        <fullName evidence="1">YolD-like protein</fullName>
    </submittedName>
</protein>
<dbReference type="PANTHER" id="PTHR40051:SF1">
    <property type="entry name" value="YOLD-LIKE FAMILY PROTEIN"/>
    <property type="match status" value="1"/>
</dbReference>